<keyword evidence="2" id="KW-1185">Reference proteome</keyword>
<dbReference type="AlphaFoldDB" id="A0AAW1DIS0"/>
<proteinExistence type="predicted"/>
<accession>A0AAW1DIS0</accession>
<comment type="caution">
    <text evidence="1">The sequence shown here is derived from an EMBL/GenBank/DDBJ whole genome shotgun (WGS) entry which is preliminary data.</text>
</comment>
<dbReference type="Proteomes" id="UP001461498">
    <property type="component" value="Unassembled WGS sequence"/>
</dbReference>
<organism evidence="1 2">
    <name type="scientific">Rhynocoris fuscipes</name>
    <dbReference type="NCBI Taxonomy" id="488301"/>
    <lineage>
        <taxon>Eukaryota</taxon>
        <taxon>Metazoa</taxon>
        <taxon>Ecdysozoa</taxon>
        <taxon>Arthropoda</taxon>
        <taxon>Hexapoda</taxon>
        <taxon>Insecta</taxon>
        <taxon>Pterygota</taxon>
        <taxon>Neoptera</taxon>
        <taxon>Paraneoptera</taxon>
        <taxon>Hemiptera</taxon>
        <taxon>Heteroptera</taxon>
        <taxon>Panheteroptera</taxon>
        <taxon>Cimicomorpha</taxon>
        <taxon>Reduviidae</taxon>
        <taxon>Harpactorinae</taxon>
        <taxon>Harpactorini</taxon>
        <taxon>Rhynocoris</taxon>
    </lineage>
</organism>
<reference evidence="1 2" key="1">
    <citation type="submission" date="2022-12" db="EMBL/GenBank/DDBJ databases">
        <title>Chromosome-level genome assembly of true bugs.</title>
        <authorList>
            <person name="Ma L."/>
            <person name="Li H."/>
        </authorList>
    </citation>
    <scope>NUCLEOTIDE SEQUENCE [LARGE SCALE GENOMIC DNA]</scope>
    <source>
        <strain evidence="1">Lab_2022b</strain>
    </source>
</reference>
<dbReference type="EMBL" id="JAPXFL010000002">
    <property type="protein sequence ID" value="KAK9510113.1"/>
    <property type="molecule type" value="Genomic_DNA"/>
</dbReference>
<sequence>MFMLTYVFFLFTFAYLLLELLRPVTHSLLIHILLTSLEHSLSLLRFSFNVFS</sequence>
<protein>
    <submittedName>
        <fullName evidence="1">Uncharacterized protein</fullName>
    </submittedName>
</protein>
<name>A0AAW1DIS0_9HEMI</name>
<evidence type="ECO:0000313" key="2">
    <source>
        <dbReference type="Proteomes" id="UP001461498"/>
    </source>
</evidence>
<gene>
    <name evidence="1" type="ORF">O3M35_004966</name>
</gene>
<evidence type="ECO:0000313" key="1">
    <source>
        <dbReference type="EMBL" id="KAK9510113.1"/>
    </source>
</evidence>